<proteinExistence type="predicted"/>
<dbReference type="AlphaFoldDB" id="J9EIG7"/>
<organism evidence="1 2">
    <name type="scientific">Wuchereria bancrofti</name>
    <dbReference type="NCBI Taxonomy" id="6293"/>
    <lineage>
        <taxon>Eukaryota</taxon>
        <taxon>Metazoa</taxon>
        <taxon>Ecdysozoa</taxon>
        <taxon>Nematoda</taxon>
        <taxon>Chromadorea</taxon>
        <taxon>Rhabditida</taxon>
        <taxon>Spirurina</taxon>
        <taxon>Spiruromorpha</taxon>
        <taxon>Filarioidea</taxon>
        <taxon>Onchocercidae</taxon>
        <taxon>Wuchereria</taxon>
    </lineage>
</organism>
<sequence length="85" mass="9664">MKPDELEKPYCGFRITSSVHGFENLAVSEPKSNAARRVADNWKINEKKTRLMEQTGQSTLASLPIGLKRHMKRKVEDEVFCEGAE</sequence>
<evidence type="ECO:0000313" key="2">
    <source>
        <dbReference type="Proteomes" id="UP000004810"/>
    </source>
</evidence>
<dbReference type="EMBL" id="ADBV01003017">
    <property type="protein sequence ID" value="EJW82236.1"/>
    <property type="molecule type" value="Genomic_DNA"/>
</dbReference>
<comment type="caution">
    <text evidence="1">The sequence shown here is derived from an EMBL/GenBank/DDBJ whole genome shotgun (WGS) entry which is preliminary data.</text>
</comment>
<feature type="non-terminal residue" evidence="1">
    <location>
        <position position="85"/>
    </location>
</feature>
<evidence type="ECO:0000313" key="1">
    <source>
        <dbReference type="EMBL" id="EJW82236.1"/>
    </source>
</evidence>
<name>J9EIG7_WUCBA</name>
<accession>J9EIG7</accession>
<protein>
    <submittedName>
        <fullName evidence="1">Uncharacterized protein</fullName>
    </submittedName>
</protein>
<dbReference type="Proteomes" id="UP000004810">
    <property type="component" value="Unassembled WGS sequence"/>
</dbReference>
<reference evidence="2" key="1">
    <citation type="submission" date="2012-08" db="EMBL/GenBank/DDBJ databases">
        <title>The Genome Sequence of Wuchereria bancrofti.</title>
        <authorList>
            <person name="Nutman T.B."/>
            <person name="Fink D.L."/>
            <person name="Russ C."/>
            <person name="Young S."/>
            <person name="Zeng Q."/>
            <person name="Koehrsen M."/>
            <person name="Alvarado L."/>
            <person name="Berlin A."/>
            <person name="Chapman S.B."/>
            <person name="Chen Z."/>
            <person name="Freedman E."/>
            <person name="Gellesch M."/>
            <person name="Goldberg J."/>
            <person name="Griggs A."/>
            <person name="Gujja S."/>
            <person name="Heilman E.R."/>
            <person name="Heiman D."/>
            <person name="Hepburn T."/>
            <person name="Howarth C."/>
            <person name="Jen D."/>
            <person name="Larson L."/>
            <person name="Lewis B."/>
            <person name="Mehta T."/>
            <person name="Park D."/>
            <person name="Pearson M."/>
            <person name="Roberts A."/>
            <person name="Saif S."/>
            <person name="Shea T."/>
            <person name="Shenoy N."/>
            <person name="Sisk P."/>
            <person name="Stolte C."/>
            <person name="Sykes S."/>
            <person name="Walk T."/>
            <person name="White J."/>
            <person name="Yandava C."/>
            <person name="Haas B."/>
            <person name="Henn M.R."/>
            <person name="Nusbaum C."/>
            <person name="Birren B."/>
        </authorList>
    </citation>
    <scope>NUCLEOTIDE SEQUENCE [LARGE SCALE GENOMIC DNA]</scope>
    <source>
        <strain evidence="2">NA</strain>
    </source>
</reference>
<gene>
    <name evidence="1" type="ORF">WUBG_06855</name>
</gene>